<dbReference type="Proteomes" id="UP000887458">
    <property type="component" value="Unassembled WGS sequence"/>
</dbReference>
<reference evidence="2 3" key="1">
    <citation type="journal article" date="2018" name="J. Allergy Clin. Immunol.">
        <title>High-quality assembly of Dermatophagoides pteronyssinus genome and transcriptome reveals a wide range of novel allergens.</title>
        <authorList>
            <person name="Liu X.Y."/>
            <person name="Yang K.Y."/>
            <person name="Wang M.Q."/>
            <person name="Kwok J.S."/>
            <person name="Zeng X."/>
            <person name="Yang Z."/>
            <person name="Xiao X.J."/>
            <person name="Lau C.P."/>
            <person name="Li Y."/>
            <person name="Huang Z.M."/>
            <person name="Ba J.G."/>
            <person name="Yim A.K."/>
            <person name="Ouyang C.Y."/>
            <person name="Ngai S.M."/>
            <person name="Chan T.F."/>
            <person name="Leung E.L."/>
            <person name="Liu L."/>
            <person name="Liu Z.G."/>
            <person name="Tsui S.K."/>
        </authorList>
    </citation>
    <scope>NUCLEOTIDE SEQUENCE [LARGE SCALE GENOMIC DNA]</scope>
    <source>
        <strain evidence="2">Derp</strain>
    </source>
</reference>
<gene>
    <name evidence="2" type="ORF">DERP_004925</name>
</gene>
<protein>
    <submittedName>
        <fullName evidence="2">Uncharacterized protein</fullName>
    </submittedName>
</protein>
<keyword evidence="1" id="KW-0812">Transmembrane</keyword>
<comment type="caution">
    <text evidence="2">The sequence shown here is derived from an EMBL/GenBank/DDBJ whole genome shotgun (WGS) entry which is preliminary data.</text>
</comment>
<keyword evidence="3" id="KW-1185">Reference proteome</keyword>
<organism evidence="2 3">
    <name type="scientific">Dermatophagoides pteronyssinus</name>
    <name type="common">European house dust mite</name>
    <dbReference type="NCBI Taxonomy" id="6956"/>
    <lineage>
        <taxon>Eukaryota</taxon>
        <taxon>Metazoa</taxon>
        <taxon>Ecdysozoa</taxon>
        <taxon>Arthropoda</taxon>
        <taxon>Chelicerata</taxon>
        <taxon>Arachnida</taxon>
        <taxon>Acari</taxon>
        <taxon>Acariformes</taxon>
        <taxon>Sarcoptiformes</taxon>
        <taxon>Astigmata</taxon>
        <taxon>Psoroptidia</taxon>
        <taxon>Analgoidea</taxon>
        <taxon>Pyroglyphidae</taxon>
        <taxon>Dermatophagoidinae</taxon>
        <taxon>Dermatophagoides</taxon>
    </lineage>
</organism>
<evidence type="ECO:0000313" key="3">
    <source>
        <dbReference type="Proteomes" id="UP000887458"/>
    </source>
</evidence>
<evidence type="ECO:0000313" key="2">
    <source>
        <dbReference type="EMBL" id="KAH9425708.1"/>
    </source>
</evidence>
<name>A0ABQ8JSY0_DERPT</name>
<sequence>MVGIFIEFGLTNILILPLSTGVIRLVLFVILVFKRCCVIDGDGDITINILNNNRLDKVENSGFND</sequence>
<reference evidence="2 3" key="2">
    <citation type="journal article" date="2022" name="Mol. Biol. Evol.">
        <title>Comparative Genomics Reveals Insights into the Divergent Evolution of Astigmatic Mites and Household Pest Adaptations.</title>
        <authorList>
            <person name="Xiong Q."/>
            <person name="Wan A.T."/>
            <person name="Liu X."/>
            <person name="Fung C.S."/>
            <person name="Xiao X."/>
            <person name="Malainual N."/>
            <person name="Hou J."/>
            <person name="Wang L."/>
            <person name="Wang M."/>
            <person name="Yang K.Y."/>
            <person name="Cui Y."/>
            <person name="Leung E.L."/>
            <person name="Nong W."/>
            <person name="Shin S.K."/>
            <person name="Au S.W."/>
            <person name="Jeong K.Y."/>
            <person name="Chew F.T."/>
            <person name="Hui J.H."/>
            <person name="Leung T.F."/>
            <person name="Tungtrongchitr A."/>
            <person name="Zhong N."/>
            <person name="Liu Z."/>
            <person name="Tsui S.K."/>
        </authorList>
    </citation>
    <scope>NUCLEOTIDE SEQUENCE [LARGE SCALE GENOMIC DNA]</scope>
    <source>
        <strain evidence="2">Derp</strain>
    </source>
</reference>
<keyword evidence="1" id="KW-0472">Membrane</keyword>
<evidence type="ECO:0000256" key="1">
    <source>
        <dbReference type="SAM" id="Phobius"/>
    </source>
</evidence>
<keyword evidence="1" id="KW-1133">Transmembrane helix</keyword>
<accession>A0ABQ8JSY0</accession>
<dbReference type="EMBL" id="NJHN03000017">
    <property type="protein sequence ID" value="KAH9425708.1"/>
    <property type="molecule type" value="Genomic_DNA"/>
</dbReference>
<proteinExistence type="predicted"/>
<feature type="transmembrane region" description="Helical" evidence="1">
    <location>
        <begin position="12"/>
        <end position="33"/>
    </location>
</feature>